<evidence type="ECO:0000313" key="1">
    <source>
        <dbReference type="EMBL" id="GAE18643.1"/>
    </source>
</evidence>
<evidence type="ECO:0000313" key="2">
    <source>
        <dbReference type="Proteomes" id="UP000018842"/>
    </source>
</evidence>
<sequence length="168" mass="18961">MPDAGWQNLKPILRERYTLLMQAGKTPEKLREELLAHVYSSMPQQQANEAVRKRAEAEAAAMTSPWFLEFLKHDPATDLKRVKCPLFALNGEKDAQVDAETNLNAIRLHTTEGGNKRVTTKVYPGLNHLFQHCTTGAVNEYAQIEETISRSAERHHKVDTGHHRPLAA</sequence>
<dbReference type="Gene3D" id="3.40.50.1820">
    <property type="entry name" value="alpha/beta hydrolase"/>
    <property type="match status" value="1"/>
</dbReference>
<dbReference type="PANTHER" id="PTHR43265:SF1">
    <property type="entry name" value="ESTERASE ESTD"/>
    <property type="match status" value="1"/>
</dbReference>
<name>W4PGU9_9BACE</name>
<dbReference type="SUPFAM" id="SSF53474">
    <property type="entry name" value="alpha/beta-Hydrolases"/>
    <property type="match status" value="1"/>
</dbReference>
<proteinExistence type="predicted"/>
<gene>
    <name evidence="1" type="ORF">JCM6294_1570</name>
</gene>
<dbReference type="GO" id="GO:0052689">
    <property type="term" value="F:carboxylic ester hydrolase activity"/>
    <property type="evidence" value="ECO:0007669"/>
    <property type="project" value="TreeGrafter"/>
</dbReference>
<reference evidence="2" key="1">
    <citation type="journal article" date="2014" name="Genome">
        <title>Draft Genome Sequences of Three Strains of Bacteroides pyogenes Isolated from a Cat and Swine.</title>
        <authorList>
            <person name="Sakamoto M."/>
            <person name="Oshima K."/>
            <person name="Suda W."/>
            <person name="Kitamura K."/>
            <person name="Iida T."/>
            <person name="Hattori M."/>
            <person name="Ohkuma M."/>
        </authorList>
    </citation>
    <scope>NUCLEOTIDE SEQUENCE [LARGE SCALE GENOMIC DNA]</scope>
    <source>
        <strain evidence="2">JCM 6294</strain>
    </source>
</reference>
<organism evidence="1 2">
    <name type="scientific">Bacteroides pyogenes DSM 20611 = JCM 6294</name>
    <dbReference type="NCBI Taxonomy" id="1121100"/>
    <lineage>
        <taxon>Bacteria</taxon>
        <taxon>Pseudomonadati</taxon>
        <taxon>Bacteroidota</taxon>
        <taxon>Bacteroidia</taxon>
        <taxon>Bacteroidales</taxon>
        <taxon>Bacteroidaceae</taxon>
        <taxon>Bacteroides</taxon>
    </lineage>
</organism>
<dbReference type="Proteomes" id="UP000018842">
    <property type="component" value="Unassembled WGS sequence"/>
</dbReference>
<dbReference type="InterPro" id="IPR029058">
    <property type="entry name" value="AB_hydrolase_fold"/>
</dbReference>
<protein>
    <submittedName>
        <fullName evidence="1">Uncharacterized protein</fullName>
    </submittedName>
</protein>
<comment type="caution">
    <text evidence="1">The sequence shown here is derived from an EMBL/GenBank/DDBJ whole genome shotgun (WGS) entry which is preliminary data.</text>
</comment>
<dbReference type="eggNOG" id="COG1506">
    <property type="taxonomic scope" value="Bacteria"/>
</dbReference>
<accession>W4PGU9</accession>
<dbReference type="EMBL" id="BAIR01000010">
    <property type="protein sequence ID" value="GAE18643.1"/>
    <property type="molecule type" value="Genomic_DNA"/>
</dbReference>
<dbReference type="InterPro" id="IPR053145">
    <property type="entry name" value="AB_hydrolase_Est10"/>
</dbReference>
<dbReference type="PANTHER" id="PTHR43265">
    <property type="entry name" value="ESTERASE ESTD"/>
    <property type="match status" value="1"/>
</dbReference>
<dbReference type="AlphaFoldDB" id="W4PGU9"/>